<gene>
    <name evidence="3" type="ORF">UFOVP1138_15</name>
    <name evidence="4" type="ORF">UFOVP1394_12</name>
    <name evidence="2" type="ORF">UFOVP975_16</name>
</gene>
<feature type="transmembrane region" description="Helical" evidence="1">
    <location>
        <begin position="133"/>
        <end position="152"/>
    </location>
</feature>
<evidence type="ECO:0000256" key="1">
    <source>
        <dbReference type="SAM" id="Phobius"/>
    </source>
</evidence>
<keyword evidence="1" id="KW-0472">Membrane</keyword>
<dbReference type="EMBL" id="LR797345">
    <property type="protein sequence ID" value="CAB4204392.1"/>
    <property type="molecule type" value="Genomic_DNA"/>
</dbReference>
<keyword evidence="1" id="KW-1133">Transmembrane helix</keyword>
<name>A0A6J5S7G5_9CAUD</name>
<protein>
    <submittedName>
        <fullName evidence="4">Holin of 3TMs, for gene-transfer release</fullName>
    </submittedName>
</protein>
<dbReference type="EMBL" id="LR797086">
    <property type="protein sequence ID" value="CAB4186173.1"/>
    <property type="molecule type" value="Genomic_DNA"/>
</dbReference>
<feature type="transmembrane region" description="Helical" evidence="1">
    <location>
        <begin position="98"/>
        <end position="121"/>
    </location>
</feature>
<organism evidence="4">
    <name type="scientific">uncultured Caudovirales phage</name>
    <dbReference type="NCBI Taxonomy" id="2100421"/>
    <lineage>
        <taxon>Viruses</taxon>
        <taxon>Duplodnaviria</taxon>
        <taxon>Heunggongvirae</taxon>
        <taxon>Uroviricota</taxon>
        <taxon>Caudoviricetes</taxon>
        <taxon>Peduoviridae</taxon>
        <taxon>Maltschvirus</taxon>
        <taxon>Maltschvirus maltsch</taxon>
    </lineage>
</organism>
<sequence length="167" mass="18385">MEQAIGYVHKKRTKRGDDMGFDLASITAAGIGATLSSVGGLATSLREAIVGKELDPNVAAQIEVKLKEMEDQLLIGQMQINLEEAKSEHWFVASWRPFIGWICGVAILYNYVAMPLLVWSVMCWKPEVPAMPALDIGELMALVSAMLGFGYLRTIDKKQDPNTKGKE</sequence>
<accession>A0A6J5S7G5</accession>
<dbReference type="EMBL" id="LR796921">
    <property type="protein sequence ID" value="CAB4173879.1"/>
    <property type="molecule type" value="Genomic_DNA"/>
</dbReference>
<evidence type="ECO:0000313" key="4">
    <source>
        <dbReference type="EMBL" id="CAB4204392.1"/>
    </source>
</evidence>
<evidence type="ECO:0000313" key="3">
    <source>
        <dbReference type="EMBL" id="CAB4186173.1"/>
    </source>
</evidence>
<dbReference type="InterPro" id="IPR021497">
    <property type="entry name" value="GTA_holin_3TM"/>
</dbReference>
<dbReference type="Pfam" id="PF11351">
    <property type="entry name" value="GTA_holin_3TM"/>
    <property type="match status" value="1"/>
</dbReference>
<evidence type="ECO:0000313" key="2">
    <source>
        <dbReference type="EMBL" id="CAB4173879.1"/>
    </source>
</evidence>
<feature type="transmembrane region" description="Helical" evidence="1">
    <location>
        <begin position="21"/>
        <end position="42"/>
    </location>
</feature>
<proteinExistence type="predicted"/>
<keyword evidence="1" id="KW-0812">Transmembrane</keyword>
<reference evidence="4" key="1">
    <citation type="submission" date="2020-05" db="EMBL/GenBank/DDBJ databases">
        <authorList>
            <person name="Chiriac C."/>
            <person name="Salcher M."/>
            <person name="Ghai R."/>
            <person name="Kavagutti S V."/>
        </authorList>
    </citation>
    <scope>NUCLEOTIDE SEQUENCE</scope>
</reference>